<dbReference type="eggNOG" id="COG1192">
    <property type="taxonomic scope" value="Bacteria"/>
</dbReference>
<dbReference type="AlphaFoldDB" id="I3Y079"/>
<evidence type="ECO:0000313" key="1">
    <source>
        <dbReference type="EMBL" id="AFL69603.1"/>
    </source>
</evidence>
<evidence type="ECO:0000313" key="2">
    <source>
        <dbReference type="Proteomes" id="UP000006176"/>
    </source>
</evidence>
<evidence type="ECO:0008006" key="3">
    <source>
        <dbReference type="Google" id="ProtNLM"/>
    </source>
</evidence>
<sequence>MKKNVLVYNFKGGASKSTISSAVASYLQDATLIEIDYINQSDSRLDAQGFYESLQMDFIDETSESFFEFENLLLSPGIRIIDVGAVMLDRFHSAMKKSNLYDTLDLIIIPAMDGSEDFNVAIKFLENIKNEVDPQKIMFSFNRFNNFEYAEPKEQFETFFNNLKKLKKEYGIDLNDEANWFVVKDSKAIKKSRSMGVTLRSLIDSDVDAITRAQRAEPDDAIRLELTKQRGLVLNAQNLYREFIEPMMAKIANKLGA</sequence>
<dbReference type="KEGG" id="sba:Sulba_2333"/>
<dbReference type="EMBL" id="CP003333">
    <property type="protein sequence ID" value="AFL69603.1"/>
    <property type="molecule type" value="Genomic_DNA"/>
</dbReference>
<dbReference type="Proteomes" id="UP000006176">
    <property type="component" value="Chromosome"/>
</dbReference>
<organism evidence="1 2">
    <name type="scientific">Sulfurospirillum barnesii (strain ATCC 700032 / DSM 10660 / SES-3)</name>
    <dbReference type="NCBI Taxonomy" id="760154"/>
    <lineage>
        <taxon>Bacteria</taxon>
        <taxon>Pseudomonadati</taxon>
        <taxon>Campylobacterota</taxon>
        <taxon>Epsilonproteobacteria</taxon>
        <taxon>Campylobacterales</taxon>
        <taxon>Sulfurospirillaceae</taxon>
        <taxon>Sulfurospirillum</taxon>
    </lineage>
</organism>
<dbReference type="SUPFAM" id="SSF52540">
    <property type="entry name" value="P-loop containing nucleoside triphosphate hydrolases"/>
    <property type="match status" value="1"/>
</dbReference>
<dbReference type="PATRIC" id="fig|760154.4.peg.2332"/>
<proteinExistence type="predicted"/>
<dbReference type="OrthoDB" id="5365884at2"/>
<accession>I3Y079</accession>
<dbReference type="STRING" id="760154.Sulba_2333"/>
<protein>
    <recommendedName>
        <fullName evidence="3">CobQ/CobB/MinD/ParA nucleotide binding domain-containing protein</fullName>
    </recommendedName>
</protein>
<reference evidence="1 2" key="1">
    <citation type="submission" date="2012-06" db="EMBL/GenBank/DDBJ databases">
        <title>Complete sequence of Sulfurospirillum barnesii SES-3.</title>
        <authorList>
            <consortium name="US DOE Joint Genome Institute"/>
            <person name="Lucas S."/>
            <person name="Han J."/>
            <person name="Lapidus A."/>
            <person name="Cheng J.-F."/>
            <person name="Goodwin L."/>
            <person name="Pitluck S."/>
            <person name="Peters L."/>
            <person name="Ovchinnikova G."/>
            <person name="Lu M."/>
            <person name="Detter J.C."/>
            <person name="Han C."/>
            <person name="Tapia R."/>
            <person name="Land M."/>
            <person name="Hauser L."/>
            <person name="Kyrpides N."/>
            <person name="Ivanova N."/>
            <person name="Pagani I."/>
            <person name="Stolz J."/>
            <person name="Arkin A."/>
            <person name="Dehal P."/>
            <person name="Oremland R."/>
            <person name="Saltikov C."/>
            <person name="Basu P."/>
            <person name="Hollibaugh J."/>
            <person name="Newman D."/>
            <person name="Stolyar S."/>
            <person name="Hazen T."/>
            <person name="Woyke T."/>
        </authorList>
    </citation>
    <scope>NUCLEOTIDE SEQUENCE [LARGE SCALE GENOMIC DNA]</scope>
    <source>
        <strain evidence="2">ATCC 700032 / DSM 10660 / SES-3</strain>
    </source>
</reference>
<dbReference type="Gene3D" id="3.40.50.300">
    <property type="entry name" value="P-loop containing nucleotide triphosphate hydrolases"/>
    <property type="match status" value="1"/>
</dbReference>
<name>I3Y079_SULBS</name>
<keyword evidence="2" id="KW-1185">Reference proteome</keyword>
<gene>
    <name evidence="1" type="ordered locus">Sulba_2333</name>
</gene>
<dbReference type="RefSeq" id="WP_014770466.1">
    <property type="nucleotide sequence ID" value="NC_018002.1"/>
</dbReference>
<dbReference type="HOGENOM" id="CLU_1081529_0_0_7"/>
<dbReference type="InterPro" id="IPR027417">
    <property type="entry name" value="P-loop_NTPase"/>
</dbReference>